<organism evidence="2 3">
    <name type="scientific">Isoptericola halotolerans</name>
    <dbReference type="NCBI Taxonomy" id="300560"/>
    <lineage>
        <taxon>Bacteria</taxon>
        <taxon>Bacillati</taxon>
        <taxon>Actinomycetota</taxon>
        <taxon>Actinomycetes</taxon>
        <taxon>Micrococcales</taxon>
        <taxon>Promicromonosporaceae</taxon>
        <taxon>Isoptericola</taxon>
    </lineage>
</organism>
<dbReference type="EMBL" id="PVTX01000001">
    <property type="protein sequence ID" value="PRZ10022.1"/>
    <property type="molecule type" value="Genomic_DNA"/>
</dbReference>
<evidence type="ECO:0000313" key="3">
    <source>
        <dbReference type="Proteomes" id="UP000239895"/>
    </source>
</evidence>
<evidence type="ECO:0000256" key="1">
    <source>
        <dbReference type="SAM" id="MobiDB-lite"/>
    </source>
</evidence>
<protein>
    <recommendedName>
        <fullName evidence="4">Lipoprotein</fullName>
    </recommendedName>
</protein>
<name>A0ABX5EHR8_9MICO</name>
<gene>
    <name evidence="2" type="ORF">BCL65_101160</name>
</gene>
<feature type="compositionally biased region" description="Basic and acidic residues" evidence="1">
    <location>
        <begin position="74"/>
        <end position="83"/>
    </location>
</feature>
<reference evidence="2 3" key="1">
    <citation type="submission" date="2018-03" db="EMBL/GenBank/DDBJ databases">
        <title>Comparative analysis of microorganisms from saline springs in Andes Mountain Range, Colombia.</title>
        <authorList>
            <person name="Rubin E."/>
        </authorList>
    </citation>
    <scope>NUCLEOTIDE SEQUENCE [LARGE SCALE GENOMIC DNA]</scope>
    <source>
        <strain evidence="2 3">CG 23</strain>
    </source>
</reference>
<comment type="caution">
    <text evidence="2">The sequence shown here is derived from an EMBL/GenBank/DDBJ whole genome shotgun (WGS) entry which is preliminary data.</text>
</comment>
<sequence>MFGAKNTTPTDAGRTLDTQRSSTTIALVLVMGLVTGCAATSPGTAIHGAEPYPNDSAADWVTYADHVVVATVTSEREMPRGDHEEDTGEGSVGRSLTLQADEVVWSADDPAHGPPEGEFSMPGMGWTLTDGDRSPMVAEDTPRLEVGHSYVFALFWMPEVPDEPEPYPARWNALGLDAVVPFDDGIIGNGEEMGELVSPAQERRGPTHADDATLEQTLAGEGLDALKSLLATTPPDVRGSY</sequence>
<proteinExistence type="predicted"/>
<dbReference type="Proteomes" id="UP000239895">
    <property type="component" value="Unassembled WGS sequence"/>
</dbReference>
<keyword evidence="3" id="KW-1185">Reference proteome</keyword>
<evidence type="ECO:0008006" key="4">
    <source>
        <dbReference type="Google" id="ProtNLM"/>
    </source>
</evidence>
<accession>A0ABX5EHR8</accession>
<feature type="region of interest" description="Disordered" evidence="1">
    <location>
        <begin position="73"/>
        <end position="94"/>
    </location>
</feature>
<evidence type="ECO:0000313" key="2">
    <source>
        <dbReference type="EMBL" id="PRZ10022.1"/>
    </source>
</evidence>